<sequence length="519" mass="56265">MAIVLDDEETFADMLQYQSFILSMGLFVWYAWQVQVGHCGWEVIYIAIVETFKYIFELWFEYDSPCTVYQTNGQSIAWLRYAEWLSTCPVILIALSRVGTVEGKYSKSTMKLLTSDQGTLVMGVTAAAATDGAKIGFFLVGFVYGANTFYTAAGVYLEAWKNVPEQCKSTIKAMAYIFYVSWCMFPILFVLGPEGAGHISGEGSTIGHCIADLLSKNLWGIFEWNLDTTLLRLNEEAEDDEEDEDEEGAEEEDDEAKKTEAVDVKAEEDPKAAVAAAPAVDVKEVLVAPVKEATVVIVDPTGMAASFFEMELDKLDCQSIAVQSVEGAISTVADAQGQQGKAVSFILAPPNCVFHEMLLHVKNSMSVPLVIYCDQTTPAEMLTNADDKVELPTGGVPFNSMELARIVKKARSGWTGGADVSNQQLFDQMKMMQTQHYGNLGGMNMAGGNGMMNAQMGGGMMNTGQMGGGMMNAPMSPTQMAMGGGAMNAQMAYNPQMANMMMSNGSMPAANLSPQNSLG</sequence>
<evidence type="ECO:0000313" key="14">
    <source>
        <dbReference type="Proteomes" id="UP001190700"/>
    </source>
</evidence>
<evidence type="ECO:0000256" key="12">
    <source>
        <dbReference type="SAM" id="Phobius"/>
    </source>
</evidence>
<evidence type="ECO:0000256" key="3">
    <source>
        <dbReference type="ARBA" id="ARBA00022543"/>
    </source>
</evidence>
<dbReference type="Proteomes" id="UP001190700">
    <property type="component" value="Unassembled WGS sequence"/>
</dbReference>
<dbReference type="SMART" id="SM01021">
    <property type="entry name" value="Bac_rhodopsin"/>
    <property type="match status" value="1"/>
</dbReference>
<keyword evidence="3" id="KW-0600">Photoreceptor protein</keyword>
<organism evidence="13 14">
    <name type="scientific">Cymbomonas tetramitiformis</name>
    <dbReference type="NCBI Taxonomy" id="36881"/>
    <lineage>
        <taxon>Eukaryota</taxon>
        <taxon>Viridiplantae</taxon>
        <taxon>Chlorophyta</taxon>
        <taxon>Pyramimonadophyceae</taxon>
        <taxon>Pyramimonadales</taxon>
        <taxon>Pyramimonadaceae</taxon>
        <taxon>Cymbomonas</taxon>
    </lineage>
</organism>
<dbReference type="GO" id="GO:0009881">
    <property type="term" value="F:photoreceptor activity"/>
    <property type="evidence" value="ECO:0007669"/>
    <property type="project" value="UniProtKB-KW"/>
</dbReference>
<proteinExistence type="inferred from homology"/>
<keyword evidence="5 12" id="KW-0812">Transmembrane</keyword>
<comment type="similarity">
    <text evidence="2">Belongs to the archaeal/bacterial/fungal opsin family.</text>
</comment>
<dbReference type="PANTHER" id="PTHR28286:SF2">
    <property type="entry name" value="BACTERIORHODOPSIN _OPSIN, NOPA (EUROFUNG)"/>
    <property type="match status" value="1"/>
</dbReference>
<evidence type="ECO:0000256" key="2">
    <source>
        <dbReference type="ARBA" id="ARBA00008130"/>
    </source>
</evidence>
<feature type="compositionally biased region" description="Acidic residues" evidence="11">
    <location>
        <begin position="236"/>
        <end position="254"/>
    </location>
</feature>
<keyword evidence="7 12" id="KW-1133">Transmembrane helix</keyword>
<evidence type="ECO:0000256" key="8">
    <source>
        <dbReference type="ARBA" id="ARBA00022991"/>
    </source>
</evidence>
<keyword evidence="8" id="KW-0157">Chromophore</keyword>
<comment type="subcellular location">
    <subcellularLocation>
        <location evidence="1">Membrane</location>
        <topology evidence="1">Multi-pass membrane protein</topology>
    </subcellularLocation>
</comment>
<dbReference type="Gene3D" id="1.20.1070.10">
    <property type="entry name" value="Rhodopsin 7-helix transmembrane proteins"/>
    <property type="match status" value="1"/>
</dbReference>
<evidence type="ECO:0000256" key="5">
    <source>
        <dbReference type="ARBA" id="ARBA00022692"/>
    </source>
</evidence>
<dbReference type="GO" id="GO:0005886">
    <property type="term" value="C:plasma membrane"/>
    <property type="evidence" value="ECO:0007669"/>
    <property type="project" value="TreeGrafter"/>
</dbReference>
<evidence type="ECO:0000256" key="10">
    <source>
        <dbReference type="ARBA" id="ARBA00023170"/>
    </source>
</evidence>
<evidence type="ECO:0000256" key="7">
    <source>
        <dbReference type="ARBA" id="ARBA00022989"/>
    </source>
</evidence>
<keyword evidence="6" id="KW-0681">Retinal protein</keyword>
<accession>A0AAE0LD25</accession>
<dbReference type="GO" id="GO:0007602">
    <property type="term" value="P:phototransduction"/>
    <property type="evidence" value="ECO:0007669"/>
    <property type="project" value="UniProtKB-KW"/>
</dbReference>
<evidence type="ECO:0000256" key="1">
    <source>
        <dbReference type="ARBA" id="ARBA00004141"/>
    </source>
</evidence>
<feature type="transmembrane region" description="Helical" evidence="12">
    <location>
        <begin position="39"/>
        <end position="56"/>
    </location>
</feature>
<keyword evidence="10" id="KW-0675">Receptor</keyword>
<dbReference type="SUPFAM" id="SSF81321">
    <property type="entry name" value="Family A G protein-coupled receptor-like"/>
    <property type="match status" value="1"/>
</dbReference>
<comment type="caution">
    <text evidence="13">The sequence shown here is derived from an EMBL/GenBank/DDBJ whole genome shotgun (WGS) entry which is preliminary data.</text>
</comment>
<keyword evidence="14" id="KW-1185">Reference proteome</keyword>
<dbReference type="InterPro" id="IPR001425">
    <property type="entry name" value="Arc/bac/fun_rhodopsins"/>
</dbReference>
<evidence type="ECO:0000256" key="6">
    <source>
        <dbReference type="ARBA" id="ARBA00022925"/>
    </source>
</evidence>
<feature type="transmembrane region" description="Helical" evidence="12">
    <location>
        <begin position="169"/>
        <end position="191"/>
    </location>
</feature>
<feature type="compositionally biased region" description="Basic and acidic residues" evidence="11">
    <location>
        <begin position="255"/>
        <end position="264"/>
    </location>
</feature>
<evidence type="ECO:0000313" key="13">
    <source>
        <dbReference type="EMBL" id="KAK3280803.1"/>
    </source>
</evidence>
<evidence type="ECO:0000256" key="4">
    <source>
        <dbReference type="ARBA" id="ARBA00022606"/>
    </source>
</evidence>
<reference evidence="13 14" key="1">
    <citation type="journal article" date="2015" name="Genome Biol. Evol.">
        <title>Comparative Genomics of a Bacterivorous Green Alga Reveals Evolutionary Causalities and Consequences of Phago-Mixotrophic Mode of Nutrition.</title>
        <authorList>
            <person name="Burns J.A."/>
            <person name="Paasch A."/>
            <person name="Narechania A."/>
            <person name="Kim E."/>
        </authorList>
    </citation>
    <scope>NUCLEOTIDE SEQUENCE [LARGE SCALE GENOMIC DNA]</scope>
    <source>
        <strain evidence="13 14">PLY_AMNH</strain>
    </source>
</reference>
<dbReference type="AlphaFoldDB" id="A0AAE0LD25"/>
<dbReference type="Pfam" id="PF01036">
    <property type="entry name" value="Bac_rhodopsin"/>
    <property type="match status" value="1"/>
</dbReference>
<evidence type="ECO:0000256" key="9">
    <source>
        <dbReference type="ARBA" id="ARBA00023136"/>
    </source>
</evidence>
<dbReference type="EMBL" id="LGRX02004251">
    <property type="protein sequence ID" value="KAK3280803.1"/>
    <property type="molecule type" value="Genomic_DNA"/>
</dbReference>
<dbReference type="PANTHER" id="PTHR28286">
    <property type="match status" value="1"/>
</dbReference>
<feature type="transmembrane region" description="Helical" evidence="12">
    <location>
        <begin position="15"/>
        <end position="32"/>
    </location>
</feature>
<name>A0AAE0LD25_9CHLO</name>
<evidence type="ECO:0000256" key="11">
    <source>
        <dbReference type="SAM" id="MobiDB-lite"/>
    </source>
</evidence>
<gene>
    <name evidence="13" type="ORF">CYMTET_11373</name>
</gene>
<protein>
    <submittedName>
        <fullName evidence="13">Uncharacterized protein</fullName>
    </submittedName>
</protein>
<keyword evidence="9 12" id="KW-0472">Membrane</keyword>
<feature type="transmembrane region" description="Helical" evidence="12">
    <location>
        <begin position="135"/>
        <end position="157"/>
    </location>
</feature>
<keyword evidence="4" id="KW-0716">Sensory transduction</keyword>
<feature type="region of interest" description="Disordered" evidence="11">
    <location>
        <begin position="236"/>
        <end position="264"/>
    </location>
</feature>